<proteinExistence type="inferred from homology"/>
<dbReference type="PANTHER" id="PTHR11360">
    <property type="entry name" value="MONOCARBOXYLATE TRANSPORTER"/>
    <property type="match status" value="1"/>
</dbReference>
<dbReference type="InterPro" id="IPR011701">
    <property type="entry name" value="MFS"/>
</dbReference>
<dbReference type="Pfam" id="PF07690">
    <property type="entry name" value="MFS_1"/>
    <property type="match status" value="1"/>
</dbReference>
<evidence type="ECO:0000259" key="4">
    <source>
        <dbReference type="PROSITE" id="PS50850"/>
    </source>
</evidence>
<feature type="transmembrane region" description="Helical" evidence="3">
    <location>
        <begin position="57"/>
        <end position="78"/>
    </location>
</feature>
<feature type="transmembrane region" description="Helical" evidence="3">
    <location>
        <begin position="417"/>
        <end position="438"/>
    </location>
</feature>
<evidence type="ECO:0000256" key="1">
    <source>
        <dbReference type="ARBA" id="ARBA00004141"/>
    </source>
</evidence>
<dbReference type="GO" id="GO:0016020">
    <property type="term" value="C:membrane"/>
    <property type="evidence" value="ECO:0007669"/>
    <property type="project" value="UniProtKB-SubCell"/>
</dbReference>
<dbReference type="Proteomes" id="UP001063166">
    <property type="component" value="Unassembled WGS sequence"/>
</dbReference>
<comment type="subcellular location">
    <subcellularLocation>
        <location evidence="1">Membrane</location>
        <topology evidence="1">Multi-pass membrane protein</topology>
    </subcellularLocation>
</comment>
<accession>A0A9P3Q1D0</accession>
<evidence type="ECO:0000313" key="6">
    <source>
        <dbReference type="Proteomes" id="UP001063166"/>
    </source>
</evidence>
<feature type="transmembrane region" description="Helical" evidence="3">
    <location>
        <begin position="98"/>
        <end position="120"/>
    </location>
</feature>
<sequence length="446" mass="47448">MPDIEKCDVSPNATCPSGVTALKPIAEHVLGDHAPSSISLADDKASQHQCPEGGARAYLTVLGAFLALFCTFGVMNSFGTYHAWYSTHQLKHLSPSTVSWIGSLQLWVFFFAGGPIGQLFDTFGPTWLMIAGSVVYVFSIMMTSLSSRFYQYILAQGILFGLGVGLLFYPSLASVSTYFSKYRATALGVAATGSSIGGVVFPIMLQRLFTTVGFAWGVRVSGLVCAACCITATLTVTSSAPPKKTDLCVRIKTFTDTRYVLLTIGSSVVALGLFIPFFYIAEYALAISVPASETFYVLAVLNAGSVFGRVAPAYLSDIFGCFNLLAPSAFLCGLSCLVFWMFTRSLAALMVFAALYGFFSGAFISVITPCVVQISDRRQIGVRIGVIYSVISFPSLVGGPAAGALLAHGRGSYDGMIIFSGATLVAGSLFILLARMAIDSRILARV</sequence>
<dbReference type="Gene3D" id="1.20.1250.20">
    <property type="entry name" value="MFS general substrate transporter like domains"/>
    <property type="match status" value="2"/>
</dbReference>
<organism evidence="5 6">
    <name type="scientific">Lyophyllum shimeji</name>
    <name type="common">Hon-shimeji</name>
    <name type="synonym">Tricholoma shimeji</name>
    <dbReference type="NCBI Taxonomy" id="47721"/>
    <lineage>
        <taxon>Eukaryota</taxon>
        <taxon>Fungi</taxon>
        <taxon>Dikarya</taxon>
        <taxon>Basidiomycota</taxon>
        <taxon>Agaricomycotina</taxon>
        <taxon>Agaricomycetes</taxon>
        <taxon>Agaricomycetidae</taxon>
        <taxon>Agaricales</taxon>
        <taxon>Tricholomatineae</taxon>
        <taxon>Lyophyllaceae</taxon>
        <taxon>Lyophyllum</taxon>
    </lineage>
</organism>
<gene>
    <name evidence="5" type="ORF">LshimejAT787_2100930</name>
</gene>
<dbReference type="InterPro" id="IPR050327">
    <property type="entry name" value="Proton-linked_MCT"/>
</dbReference>
<keyword evidence="3" id="KW-1133">Transmembrane helix</keyword>
<dbReference type="PANTHER" id="PTHR11360:SF177">
    <property type="entry name" value="RIBOFLAVIN TRANSPORTER MCH5"/>
    <property type="match status" value="1"/>
</dbReference>
<reference evidence="5" key="1">
    <citation type="submission" date="2022-07" db="EMBL/GenBank/DDBJ databases">
        <title>The genome of Lyophyllum shimeji provides insight into the initial evolution of ectomycorrhizal fungal genome.</title>
        <authorList>
            <person name="Kobayashi Y."/>
            <person name="Shibata T."/>
            <person name="Hirakawa H."/>
            <person name="Shigenobu S."/>
            <person name="Nishiyama T."/>
            <person name="Yamada A."/>
            <person name="Hasebe M."/>
            <person name="Kawaguchi M."/>
        </authorList>
    </citation>
    <scope>NUCLEOTIDE SEQUENCE</scope>
    <source>
        <strain evidence="5">AT787</strain>
    </source>
</reference>
<dbReference type="GO" id="GO:0022857">
    <property type="term" value="F:transmembrane transporter activity"/>
    <property type="evidence" value="ECO:0007669"/>
    <property type="project" value="InterPro"/>
</dbReference>
<feature type="transmembrane region" description="Helical" evidence="3">
    <location>
        <begin position="127"/>
        <end position="146"/>
    </location>
</feature>
<dbReference type="PROSITE" id="PS50850">
    <property type="entry name" value="MFS"/>
    <property type="match status" value="1"/>
</dbReference>
<evidence type="ECO:0000256" key="3">
    <source>
        <dbReference type="SAM" id="Phobius"/>
    </source>
</evidence>
<dbReference type="InterPro" id="IPR036259">
    <property type="entry name" value="MFS_trans_sf"/>
</dbReference>
<dbReference type="AlphaFoldDB" id="A0A9P3Q1D0"/>
<evidence type="ECO:0000313" key="5">
    <source>
        <dbReference type="EMBL" id="GLB45333.1"/>
    </source>
</evidence>
<feature type="transmembrane region" description="Helical" evidence="3">
    <location>
        <begin position="259"/>
        <end position="280"/>
    </location>
</feature>
<feature type="transmembrane region" description="Helical" evidence="3">
    <location>
        <begin position="216"/>
        <end position="238"/>
    </location>
</feature>
<keyword evidence="6" id="KW-1185">Reference proteome</keyword>
<comment type="similarity">
    <text evidence="2">Belongs to the major facilitator superfamily. Monocarboxylate porter (TC 2.A.1.13) family.</text>
</comment>
<dbReference type="OrthoDB" id="6509908at2759"/>
<feature type="transmembrane region" description="Helical" evidence="3">
    <location>
        <begin position="384"/>
        <end position="405"/>
    </location>
</feature>
<protein>
    <submittedName>
        <fullName evidence="5">Major facilitator superfamily protein</fullName>
    </submittedName>
</protein>
<dbReference type="EMBL" id="BRPK01000021">
    <property type="protein sequence ID" value="GLB45333.1"/>
    <property type="molecule type" value="Genomic_DNA"/>
</dbReference>
<feature type="transmembrane region" description="Helical" evidence="3">
    <location>
        <begin position="348"/>
        <end position="372"/>
    </location>
</feature>
<name>A0A9P3Q1D0_LYOSH</name>
<dbReference type="InterPro" id="IPR020846">
    <property type="entry name" value="MFS_dom"/>
</dbReference>
<dbReference type="CDD" id="cd17352">
    <property type="entry name" value="MFS_MCT_SLC16"/>
    <property type="match status" value="1"/>
</dbReference>
<evidence type="ECO:0000256" key="2">
    <source>
        <dbReference type="ARBA" id="ARBA00006727"/>
    </source>
</evidence>
<comment type="caution">
    <text evidence="5">The sequence shown here is derived from an EMBL/GenBank/DDBJ whole genome shotgun (WGS) entry which is preliminary data.</text>
</comment>
<feature type="transmembrane region" description="Helical" evidence="3">
    <location>
        <begin position="184"/>
        <end position="204"/>
    </location>
</feature>
<feature type="domain" description="Major facilitator superfamily (MFS) profile" evidence="4">
    <location>
        <begin position="56"/>
        <end position="439"/>
    </location>
</feature>
<keyword evidence="3" id="KW-0812">Transmembrane</keyword>
<dbReference type="SUPFAM" id="SSF103473">
    <property type="entry name" value="MFS general substrate transporter"/>
    <property type="match status" value="1"/>
</dbReference>
<feature type="transmembrane region" description="Helical" evidence="3">
    <location>
        <begin position="152"/>
        <end position="172"/>
    </location>
</feature>
<feature type="transmembrane region" description="Helical" evidence="3">
    <location>
        <begin position="295"/>
        <end position="315"/>
    </location>
</feature>
<feature type="transmembrane region" description="Helical" evidence="3">
    <location>
        <begin position="322"/>
        <end position="342"/>
    </location>
</feature>
<keyword evidence="3" id="KW-0472">Membrane</keyword>